<protein>
    <submittedName>
        <fullName evidence="1">Uncharacterized protein</fullName>
    </submittedName>
</protein>
<evidence type="ECO:0000313" key="2">
    <source>
        <dbReference type="Proteomes" id="UP000000844"/>
    </source>
</evidence>
<evidence type="ECO:0000313" key="1">
    <source>
        <dbReference type="EMBL" id="ADD46084.1"/>
    </source>
</evidence>
<accession>D3Q5M4</accession>
<dbReference type="HOGENOM" id="CLU_058236_0_0_11"/>
<dbReference type="STRING" id="446470.Snas_6469"/>
<sequence length="273" mass="28725">MCSHQLNAIPSLLRGLIDDAAVFPPGNAPLPEALASHREHRNAWYAGLVGPLLLPSSKLADVPESDEPLRVGLIADTGIEAVSQVLAQLPPGVEITHVEARADDDEAMEALVAASTRWGLRVFAEIPMTADVSHALKTLGPTSITPKFRTGGETADKFPSPQTLATAIVGCAEQGLSFKLTAGLHRAVRHTDPETGFVHHGFANVLLAATDADGGAGVASVTDTLSITESGPLRDRIRGMLAHPRPLWVGFGSCSIVEPLEDLSGLSLVYEES</sequence>
<reference evidence="1 2" key="1">
    <citation type="journal article" date="2009" name="Stand. Genomic Sci.">
        <title>Complete genome sequence of Stackebrandtia nassauensis type strain (LLR-40K-21).</title>
        <authorList>
            <person name="Munk C."/>
            <person name="Lapidus A."/>
            <person name="Copeland A."/>
            <person name="Jando M."/>
            <person name="Mayilraj S."/>
            <person name="Glavina Del Rio T."/>
            <person name="Nolan M."/>
            <person name="Chen F."/>
            <person name="Lucas S."/>
            <person name="Tice H."/>
            <person name="Cheng J.F."/>
            <person name="Han C."/>
            <person name="Detter J.C."/>
            <person name="Bruce D."/>
            <person name="Goodwin L."/>
            <person name="Chain P."/>
            <person name="Pitluck S."/>
            <person name="Goker M."/>
            <person name="Ovchinikova G."/>
            <person name="Pati A."/>
            <person name="Ivanova N."/>
            <person name="Mavromatis K."/>
            <person name="Chen A."/>
            <person name="Palaniappan K."/>
            <person name="Land M."/>
            <person name="Hauser L."/>
            <person name="Chang Y.J."/>
            <person name="Jeffries C.D."/>
            <person name="Bristow J."/>
            <person name="Eisen J.A."/>
            <person name="Markowitz V."/>
            <person name="Hugenholtz P."/>
            <person name="Kyrpides N.C."/>
            <person name="Klenk H.P."/>
        </authorList>
    </citation>
    <scope>NUCLEOTIDE SEQUENCE [LARGE SCALE GENOMIC DNA]</scope>
    <source>
        <strain evidence="2">DSM 44728 / CIP 108903 / NRRL B-16338 / NBRC 102104 / LLR-40K-21</strain>
    </source>
</reference>
<dbReference type="EMBL" id="CP001778">
    <property type="protein sequence ID" value="ADD46084.1"/>
    <property type="molecule type" value="Genomic_DNA"/>
</dbReference>
<dbReference type="AlphaFoldDB" id="D3Q5M4"/>
<proteinExistence type="predicted"/>
<name>D3Q5M4_STANL</name>
<organism evidence="1 2">
    <name type="scientific">Stackebrandtia nassauensis (strain DSM 44728 / CIP 108903 / NRRL B-16338 / NBRC 102104 / LLR-40K-21)</name>
    <dbReference type="NCBI Taxonomy" id="446470"/>
    <lineage>
        <taxon>Bacteria</taxon>
        <taxon>Bacillati</taxon>
        <taxon>Actinomycetota</taxon>
        <taxon>Actinomycetes</taxon>
        <taxon>Glycomycetales</taxon>
        <taxon>Glycomycetaceae</taxon>
        <taxon>Stackebrandtia</taxon>
    </lineage>
</organism>
<dbReference type="OrthoDB" id="9778153at2"/>
<gene>
    <name evidence="1" type="ordered locus">Snas_6469</name>
</gene>
<dbReference type="Proteomes" id="UP000000844">
    <property type="component" value="Chromosome"/>
</dbReference>
<dbReference type="KEGG" id="sna:Snas_6469"/>
<dbReference type="RefSeq" id="WP_013021655.1">
    <property type="nucleotide sequence ID" value="NC_013947.1"/>
</dbReference>
<dbReference type="eggNOG" id="COG0124">
    <property type="taxonomic scope" value="Bacteria"/>
</dbReference>
<keyword evidence="2" id="KW-1185">Reference proteome</keyword>